<dbReference type="InterPro" id="IPR050808">
    <property type="entry name" value="Phage_Integrase"/>
</dbReference>
<dbReference type="PANTHER" id="PTHR30629:SF2">
    <property type="entry name" value="PROPHAGE INTEGRASE INTS-RELATED"/>
    <property type="match status" value="1"/>
</dbReference>
<dbReference type="EMBL" id="CP136865">
    <property type="protein sequence ID" value="WOJ95774.1"/>
    <property type="molecule type" value="Genomic_DNA"/>
</dbReference>
<dbReference type="RefSeq" id="WP_407326473.1">
    <property type="nucleotide sequence ID" value="NZ_CP136865.1"/>
</dbReference>
<evidence type="ECO:0000256" key="3">
    <source>
        <dbReference type="ARBA" id="ARBA00023172"/>
    </source>
</evidence>
<gene>
    <name evidence="5" type="ORF">R0137_11025</name>
</gene>
<dbReference type="SUPFAM" id="SSF56349">
    <property type="entry name" value="DNA breaking-rejoining enzymes"/>
    <property type="match status" value="1"/>
</dbReference>
<accession>A0ABZ0IAE2</accession>
<dbReference type="InterPro" id="IPR002104">
    <property type="entry name" value="Integrase_catalytic"/>
</dbReference>
<evidence type="ECO:0000256" key="1">
    <source>
        <dbReference type="ARBA" id="ARBA00008857"/>
    </source>
</evidence>
<feature type="domain" description="Tyr recombinase" evidence="4">
    <location>
        <begin position="238"/>
        <end position="424"/>
    </location>
</feature>
<keyword evidence="3" id="KW-0233">DNA recombination</keyword>
<protein>
    <recommendedName>
        <fullName evidence="4">Tyr recombinase domain-containing protein</fullName>
    </recommendedName>
</protein>
<name>A0ABZ0IAE2_9GAMM</name>
<dbReference type="Proteomes" id="UP001626549">
    <property type="component" value="Chromosome"/>
</dbReference>
<proteinExistence type="inferred from homology"/>
<keyword evidence="6" id="KW-1185">Reference proteome</keyword>
<evidence type="ECO:0000256" key="2">
    <source>
        <dbReference type="ARBA" id="ARBA00022908"/>
    </source>
</evidence>
<reference evidence="5 6" key="1">
    <citation type="submission" date="2023-10" db="EMBL/GenBank/DDBJ databases">
        <title>Two novel species belonging to the OM43/NOR5 clade.</title>
        <authorList>
            <person name="Park M."/>
        </authorList>
    </citation>
    <scope>NUCLEOTIDE SEQUENCE [LARGE SCALE GENOMIC DNA]</scope>
    <source>
        <strain evidence="5 6">IMCC45268</strain>
    </source>
</reference>
<sequence length="491" mass="54791">MAKKYAFNRTLLANAKVPTAGSVKYPAIEPTGLYLSVSHTGKQTVYFYRRAPKRLSAGAELRPGEQVRVRIPDQDENGVPRTAEQYVAEATLITARIAAGKDPRPRSAQTAAPGAERKLPTLGDLLGAYGASLARRGAPSAPKVQKALERCVKSRFPRLWKKQAHLVDLDDVSDIVSAEVDAGRLDQGDKVRSYISTAYRTALGARANPKQRNHWRDFWHLDTNPAQSIRKVDGSSKKRGRSLSESEVRAYWQRVNALESPRREILTAHLLTGGQRQEQLRKARWDEIDHEELTILIYDAKGRGTIERPHLVPVSRPLLDELAEISCGEYVFSKDGGDTPIGPDYIRNNVTQICDAMEAAGELQRGRFTAGAIRATVTSLLLKNGPYKVDELVLDKLQSHAQSGVSRAHYQLEKYIEEKRHALEMFEALVKGLDPAADQRILEDYGRRHRIVPMPFGIDVSDVARTCHNYMEKGIPDDYDWWAGKPEGAVA</sequence>
<evidence type="ECO:0000259" key="4">
    <source>
        <dbReference type="PROSITE" id="PS51898"/>
    </source>
</evidence>
<dbReference type="InterPro" id="IPR011010">
    <property type="entry name" value="DNA_brk_join_enz"/>
</dbReference>
<dbReference type="PROSITE" id="PS51898">
    <property type="entry name" value="TYR_RECOMBINASE"/>
    <property type="match status" value="1"/>
</dbReference>
<dbReference type="Gene3D" id="1.10.443.10">
    <property type="entry name" value="Intergrase catalytic core"/>
    <property type="match status" value="1"/>
</dbReference>
<comment type="similarity">
    <text evidence="1">Belongs to the 'phage' integrase family.</text>
</comment>
<dbReference type="PANTHER" id="PTHR30629">
    <property type="entry name" value="PROPHAGE INTEGRASE"/>
    <property type="match status" value="1"/>
</dbReference>
<evidence type="ECO:0000313" key="5">
    <source>
        <dbReference type="EMBL" id="WOJ95774.1"/>
    </source>
</evidence>
<dbReference type="InterPro" id="IPR013762">
    <property type="entry name" value="Integrase-like_cat_sf"/>
</dbReference>
<keyword evidence="2" id="KW-0229">DNA integration</keyword>
<evidence type="ECO:0000313" key="6">
    <source>
        <dbReference type="Proteomes" id="UP001626549"/>
    </source>
</evidence>
<organism evidence="5 6">
    <name type="scientific">Congregibacter brevis</name>
    <dbReference type="NCBI Taxonomy" id="3081201"/>
    <lineage>
        <taxon>Bacteria</taxon>
        <taxon>Pseudomonadati</taxon>
        <taxon>Pseudomonadota</taxon>
        <taxon>Gammaproteobacteria</taxon>
        <taxon>Cellvibrionales</taxon>
        <taxon>Halieaceae</taxon>
        <taxon>Congregibacter</taxon>
    </lineage>
</organism>